<dbReference type="InterPro" id="IPR029479">
    <property type="entry name" value="Nitroreductase"/>
</dbReference>
<reference evidence="2 3" key="1">
    <citation type="submission" date="2021-01" db="EMBL/GenBank/DDBJ databases">
        <title>Sequencing the genomes of 1000 actinobacteria strains.</title>
        <authorList>
            <person name="Klenk H.-P."/>
        </authorList>
    </citation>
    <scope>NUCLEOTIDE SEQUENCE [LARGE SCALE GENOMIC DNA]</scope>
    <source>
        <strain evidence="2 3">DSM 100204</strain>
    </source>
</reference>
<comment type="caution">
    <text evidence="2">The sequence shown here is derived from an EMBL/GenBank/DDBJ whole genome shotgun (WGS) entry which is preliminary data.</text>
</comment>
<accession>A0ABS2M1F9</accession>
<dbReference type="RefSeq" id="WP_204944871.1">
    <property type="nucleotide sequence ID" value="NZ_JAFBBP010000001.1"/>
</dbReference>
<name>A0ABS2M1F9_9ACTN</name>
<dbReference type="EMBL" id="JAFBBP010000001">
    <property type="protein sequence ID" value="MBM7494279.1"/>
    <property type="molecule type" value="Genomic_DNA"/>
</dbReference>
<organism evidence="2 3">
    <name type="scientific">Micromonospora luteifusca</name>
    <dbReference type="NCBI Taxonomy" id="709860"/>
    <lineage>
        <taxon>Bacteria</taxon>
        <taxon>Bacillati</taxon>
        <taxon>Actinomycetota</taxon>
        <taxon>Actinomycetes</taxon>
        <taxon>Micromonosporales</taxon>
        <taxon>Micromonosporaceae</taxon>
        <taxon>Micromonospora</taxon>
    </lineage>
</organism>
<dbReference type="Pfam" id="PF00881">
    <property type="entry name" value="Nitroreductase"/>
    <property type="match status" value="1"/>
</dbReference>
<feature type="domain" description="Nitroreductase" evidence="1">
    <location>
        <begin position="50"/>
        <end position="211"/>
    </location>
</feature>
<proteinExistence type="predicted"/>
<evidence type="ECO:0000313" key="3">
    <source>
        <dbReference type="Proteomes" id="UP000764837"/>
    </source>
</evidence>
<sequence length="219" mass="22911">MPLIPLDEPAAALAALVRGRAPLPGVEERRPHTGAAAPVTDGAPLETVLEGRRSVREFTAEPVSAATLLAVLDRAAQAQRDQWPVHRYGDPGLRLLLAVRSAEGLGRGLFTSAPDGTLRALGVPHWLDQLADDYAAAPVFVLVCGSPSRVGPGAAGGLLVRVGSLGYAIWLAARTHGLECSVFGAGHYLVRQEACRLQPGARHVFTVALGHPARLPEAG</sequence>
<evidence type="ECO:0000259" key="1">
    <source>
        <dbReference type="Pfam" id="PF00881"/>
    </source>
</evidence>
<dbReference type="Gene3D" id="3.40.109.10">
    <property type="entry name" value="NADH Oxidase"/>
    <property type="match status" value="1"/>
</dbReference>
<dbReference type="InterPro" id="IPR000415">
    <property type="entry name" value="Nitroreductase-like"/>
</dbReference>
<gene>
    <name evidence="2" type="ORF">JOD64_005501</name>
</gene>
<protein>
    <submittedName>
        <fullName evidence="2">Nitroreductase</fullName>
    </submittedName>
</protein>
<dbReference type="SUPFAM" id="SSF55469">
    <property type="entry name" value="FMN-dependent nitroreductase-like"/>
    <property type="match status" value="1"/>
</dbReference>
<dbReference type="Proteomes" id="UP000764837">
    <property type="component" value="Unassembled WGS sequence"/>
</dbReference>
<keyword evidence="3" id="KW-1185">Reference proteome</keyword>
<evidence type="ECO:0000313" key="2">
    <source>
        <dbReference type="EMBL" id="MBM7494279.1"/>
    </source>
</evidence>